<dbReference type="Gene3D" id="3.90.550.10">
    <property type="entry name" value="Spore Coat Polysaccharide Biosynthesis Protein SpsA, Chain A"/>
    <property type="match status" value="1"/>
</dbReference>
<dbReference type="AlphaFoldDB" id="A0A1Q2LGA1"/>
<name>A0A1Q2LGA1_9HELI</name>
<proteinExistence type="predicted"/>
<dbReference type="SUPFAM" id="SSF53448">
    <property type="entry name" value="Nucleotide-diphospho-sugar transferases"/>
    <property type="match status" value="1"/>
</dbReference>
<dbReference type="EMBL" id="CP019645">
    <property type="protein sequence ID" value="AQQ59460.1"/>
    <property type="molecule type" value="Genomic_DNA"/>
</dbReference>
<dbReference type="InterPro" id="IPR029044">
    <property type="entry name" value="Nucleotide-diphossugar_trans"/>
</dbReference>
<evidence type="ECO:0000313" key="3">
    <source>
        <dbReference type="Proteomes" id="UP000188298"/>
    </source>
</evidence>
<accession>A0A1Q2LGA1</accession>
<evidence type="ECO:0008006" key="4">
    <source>
        <dbReference type="Google" id="ProtNLM"/>
    </source>
</evidence>
<dbReference type="RefSeq" id="WP_077388472.1">
    <property type="nucleotide sequence ID" value="NZ_CP019645.1"/>
</dbReference>
<feature type="compositionally biased region" description="Polar residues" evidence="1">
    <location>
        <begin position="36"/>
        <end position="64"/>
    </location>
</feature>
<dbReference type="KEGG" id="hbl:XJ32_04410"/>
<feature type="region of interest" description="Disordered" evidence="1">
    <location>
        <begin position="36"/>
        <end position="79"/>
    </location>
</feature>
<gene>
    <name evidence="2" type="ORF">XJ32_04410</name>
</gene>
<organism evidence="2 3">
    <name type="scientific">Helicobacter bilis</name>
    <dbReference type="NCBI Taxonomy" id="37372"/>
    <lineage>
        <taxon>Bacteria</taxon>
        <taxon>Pseudomonadati</taxon>
        <taxon>Campylobacterota</taxon>
        <taxon>Epsilonproteobacteria</taxon>
        <taxon>Campylobacterales</taxon>
        <taxon>Helicobacteraceae</taxon>
        <taxon>Helicobacter</taxon>
    </lineage>
</organism>
<evidence type="ECO:0000313" key="2">
    <source>
        <dbReference type="EMBL" id="AQQ59460.1"/>
    </source>
</evidence>
<dbReference type="CDD" id="cd00761">
    <property type="entry name" value="Glyco_tranf_GTA_type"/>
    <property type="match status" value="1"/>
</dbReference>
<reference evidence="2 3" key="1">
    <citation type="submission" date="2017-02" db="EMBL/GenBank/DDBJ databases">
        <title>Whole genome sequencing of Helicobacter bilis strain AAQJH.</title>
        <authorList>
            <person name="Conlan S."/>
            <person name="Thomas P.J."/>
            <person name="Mullikin J."/>
            <person name="Palmore T.N."/>
            <person name="Frank K.M."/>
            <person name="Segre J.A."/>
        </authorList>
    </citation>
    <scope>NUCLEOTIDE SEQUENCE [LARGE SCALE GENOMIC DNA]</scope>
    <source>
        <strain evidence="2 3">AAQJH</strain>
    </source>
</reference>
<protein>
    <recommendedName>
        <fullName evidence="4">Glycosyltransferase family 2 protein</fullName>
    </recommendedName>
</protein>
<sequence length="380" mass="44910">MGGGGVTLYSYNITNENPYNIYKIYTASTHATTTQQEFSTDSKTLKSNNSQNNTDESQHKINNINHHKDSPPHNTESIHNINTTKHNINTTNNHNSTLQPQKIDYIIFLDSDDYWKPYCIEECIKHSDGVDIVWFDSCILHEGMQPHSHDKDVYQIYAQKDNNMLTQKEWIQIFVNSNENYFAAAWPFLINFHLLKSIQLAFVDYAIYEDVNFGVLLFLQSQRIFMVKQKLHVYRVRPNSITNTTQNTPVPHYVKHIYDTFKDKQVMRKYHTCSSWFLMLLEFMEFINANPSKLDDKAKQKFLSPYIEPSCHLLSFKHDPLSLIPKLTILEPYLDKKFKWRDRLRITNPAKYNRLKPLFNIYDSIKGIERAIRRLFRPKR</sequence>
<dbReference type="Proteomes" id="UP000188298">
    <property type="component" value="Chromosome"/>
</dbReference>
<evidence type="ECO:0000256" key="1">
    <source>
        <dbReference type="SAM" id="MobiDB-lite"/>
    </source>
</evidence>